<name>A0ABM9C9N0_9BACL</name>
<dbReference type="PROSITE" id="PS50122">
    <property type="entry name" value="CHEB"/>
    <property type="match status" value="1"/>
</dbReference>
<reference evidence="10" key="1">
    <citation type="submission" date="2022-01" db="EMBL/GenBank/DDBJ databases">
        <authorList>
            <person name="Criscuolo A."/>
        </authorList>
    </citation>
    <scope>NUCLEOTIDE SEQUENCE</scope>
    <source>
        <strain evidence="10">CIP111893</strain>
    </source>
</reference>
<evidence type="ECO:0000256" key="4">
    <source>
        <dbReference type="ARBA" id="ARBA00048267"/>
    </source>
</evidence>
<dbReference type="InterPro" id="IPR000673">
    <property type="entry name" value="Sig_transdc_resp-reg_Me-estase"/>
</dbReference>
<evidence type="ECO:0000256" key="1">
    <source>
        <dbReference type="ARBA" id="ARBA00022490"/>
    </source>
</evidence>
<dbReference type="Pfam" id="PF01339">
    <property type="entry name" value="CheB_methylest"/>
    <property type="match status" value="1"/>
</dbReference>
<dbReference type="EMBL" id="CAKMMF010000013">
    <property type="protein sequence ID" value="CAH1206784.1"/>
    <property type="molecule type" value="Genomic_DNA"/>
</dbReference>
<dbReference type="NCBIfam" id="NF001965">
    <property type="entry name" value="PRK00742.1"/>
    <property type="match status" value="1"/>
</dbReference>
<dbReference type="CDD" id="cd17541">
    <property type="entry name" value="REC_CheB-like"/>
    <property type="match status" value="1"/>
</dbReference>
<dbReference type="Pfam" id="PF00072">
    <property type="entry name" value="Response_reg"/>
    <property type="match status" value="1"/>
</dbReference>
<dbReference type="NCBIfam" id="NF009206">
    <property type="entry name" value="PRK12555.1"/>
    <property type="match status" value="1"/>
</dbReference>
<comment type="catalytic activity">
    <reaction evidence="4 5">
        <text>[protein]-L-glutamate 5-O-methyl ester + H2O = L-glutamyl-[protein] + methanol + H(+)</text>
        <dbReference type="Rhea" id="RHEA:23236"/>
        <dbReference type="Rhea" id="RHEA-COMP:10208"/>
        <dbReference type="Rhea" id="RHEA-COMP:10311"/>
        <dbReference type="ChEBI" id="CHEBI:15377"/>
        <dbReference type="ChEBI" id="CHEBI:15378"/>
        <dbReference type="ChEBI" id="CHEBI:17790"/>
        <dbReference type="ChEBI" id="CHEBI:29973"/>
        <dbReference type="ChEBI" id="CHEBI:82795"/>
        <dbReference type="EC" id="3.1.1.61"/>
    </reaction>
</comment>
<evidence type="ECO:0000256" key="6">
    <source>
        <dbReference type="PROSITE-ProRule" id="PRU00050"/>
    </source>
</evidence>
<dbReference type="PANTHER" id="PTHR42872">
    <property type="entry name" value="PROTEIN-GLUTAMATE METHYLESTERASE/PROTEIN-GLUTAMINE GLUTAMINASE"/>
    <property type="match status" value="1"/>
</dbReference>
<comment type="caution">
    <text evidence="10">The sequence shown here is derived from an EMBL/GenBank/DDBJ whole genome shotgun (WGS) entry which is preliminary data.</text>
</comment>
<dbReference type="Proteomes" id="UP000838686">
    <property type="component" value="Unassembled WGS sequence"/>
</dbReference>
<comment type="similarity">
    <text evidence="5">Belongs to the CheB family.</text>
</comment>
<dbReference type="SMART" id="SM00448">
    <property type="entry name" value="REC"/>
    <property type="match status" value="1"/>
</dbReference>
<comment type="subcellular location">
    <subcellularLocation>
        <location evidence="5">Cytoplasm</location>
    </subcellularLocation>
</comment>
<dbReference type="InterPro" id="IPR008248">
    <property type="entry name" value="CheB-like"/>
</dbReference>
<dbReference type="PIRSF" id="PIRSF000876">
    <property type="entry name" value="RR_chemtxs_CheB"/>
    <property type="match status" value="1"/>
</dbReference>
<dbReference type="SUPFAM" id="SSF52738">
    <property type="entry name" value="Methylesterase CheB, C-terminal domain"/>
    <property type="match status" value="1"/>
</dbReference>
<feature type="domain" description="Response regulatory" evidence="8">
    <location>
        <begin position="4"/>
        <end position="121"/>
    </location>
</feature>
<protein>
    <recommendedName>
        <fullName evidence="5">Protein-glutamate methylesterase/protein-glutamine glutaminase</fullName>
        <ecNumber evidence="5">3.1.1.61</ecNumber>
        <ecNumber evidence="5">3.5.1.44</ecNumber>
    </recommendedName>
</protein>
<dbReference type="GO" id="GO:0008984">
    <property type="term" value="F:protein-glutamate methylesterase activity"/>
    <property type="evidence" value="ECO:0007669"/>
    <property type="project" value="UniProtKB-EC"/>
</dbReference>
<dbReference type="EC" id="3.1.1.61" evidence="5"/>
<dbReference type="HAMAP" id="MF_00099">
    <property type="entry name" value="CheB_chemtxs"/>
    <property type="match status" value="1"/>
</dbReference>
<feature type="active site" evidence="5 6">
    <location>
        <position position="296"/>
    </location>
</feature>
<evidence type="ECO:0000313" key="11">
    <source>
        <dbReference type="Proteomes" id="UP000838686"/>
    </source>
</evidence>
<dbReference type="PROSITE" id="PS50110">
    <property type="entry name" value="RESPONSE_REGULATORY"/>
    <property type="match status" value="1"/>
</dbReference>
<evidence type="ECO:0000256" key="7">
    <source>
        <dbReference type="PROSITE-ProRule" id="PRU00169"/>
    </source>
</evidence>
<sequence>MKIKVLVVDDSMFMRKLITRLIEEDAALQVIGTARNGMEAVSLVKELKPDVVTLDIEMPEMDGLAALEKIMAMRPTPVLMLSSLTQEGAHATITALQHGAVDFISKPSGSISTDLFKVKEELLSKIKLAAKVPARALVSGNTIAPKASLVQKKNIAVSLQGKEFEQIVAIGTSTGGPKALETVLTALPESFPYPLLLVQHMPPKFTASLAARLNSISSIRVVEASDNELIIGGTAYIAPGNYHMAAVQRNGEFRIQLHQSPPRNSHRPSADVLFESVAQLKHLKKHYILMTGMGSDGAQGMLAAKQAGARSTIAEAKESCVVYGMPRSAIELNCVDYIVPLHLIASKILEVTALAKR</sequence>
<feature type="domain" description="CheB-type methylesterase" evidence="9">
    <location>
        <begin position="165"/>
        <end position="355"/>
    </location>
</feature>
<dbReference type="RefSeq" id="WP_307728342.1">
    <property type="nucleotide sequence ID" value="NZ_CAKMMF010000013.1"/>
</dbReference>
<evidence type="ECO:0000259" key="9">
    <source>
        <dbReference type="PROSITE" id="PS50122"/>
    </source>
</evidence>
<dbReference type="SUPFAM" id="SSF52172">
    <property type="entry name" value="CheY-like"/>
    <property type="match status" value="1"/>
</dbReference>
<proteinExistence type="inferred from homology"/>
<dbReference type="InterPro" id="IPR001789">
    <property type="entry name" value="Sig_transdc_resp-reg_receiver"/>
</dbReference>
<evidence type="ECO:0000256" key="2">
    <source>
        <dbReference type="ARBA" id="ARBA00022500"/>
    </source>
</evidence>
<comment type="PTM">
    <text evidence="5">Phosphorylated by CheA. Phosphorylation of the N-terminal regulatory domain activates the methylesterase activity.</text>
</comment>
<dbReference type="PANTHER" id="PTHR42872:SF6">
    <property type="entry name" value="PROTEIN-GLUTAMATE METHYLESTERASE_PROTEIN-GLUTAMINE GLUTAMINASE"/>
    <property type="match status" value="1"/>
</dbReference>
<dbReference type="EC" id="3.5.1.44" evidence="5"/>
<dbReference type="CDD" id="cd16432">
    <property type="entry name" value="CheB_Rec"/>
    <property type="match status" value="1"/>
</dbReference>
<accession>A0ABM9C9N0</accession>
<keyword evidence="5 7" id="KW-0597">Phosphoprotein</keyword>
<keyword evidence="2 5" id="KW-0145">Chemotaxis</keyword>
<dbReference type="Gene3D" id="3.40.50.180">
    <property type="entry name" value="Methylesterase CheB, C-terminal domain"/>
    <property type="match status" value="1"/>
</dbReference>
<organism evidence="10 11">
    <name type="scientific">Paenibacillus plantiphilus</name>
    <dbReference type="NCBI Taxonomy" id="2905650"/>
    <lineage>
        <taxon>Bacteria</taxon>
        <taxon>Bacillati</taxon>
        <taxon>Bacillota</taxon>
        <taxon>Bacilli</taxon>
        <taxon>Bacillales</taxon>
        <taxon>Paenibacillaceae</taxon>
        <taxon>Paenibacillus</taxon>
    </lineage>
</organism>
<evidence type="ECO:0000259" key="8">
    <source>
        <dbReference type="PROSITE" id="PS50110"/>
    </source>
</evidence>
<feature type="active site" evidence="5 6">
    <location>
        <position position="200"/>
    </location>
</feature>
<evidence type="ECO:0000313" key="10">
    <source>
        <dbReference type="EMBL" id="CAH1206784.1"/>
    </source>
</evidence>
<dbReference type="InterPro" id="IPR011006">
    <property type="entry name" value="CheY-like_superfamily"/>
</dbReference>
<feature type="active site" evidence="5 6">
    <location>
        <position position="173"/>
    </location>
</feature>
<keyword evidence="11" id="KW-1185">Reference proteome</keyword>
<evidence type="ECO:0000256" key="3">
    <source>
        <dbReference type="ARBA" id="ARBA00022801"/>
    </source>
</evidence>
<gene>
    <name evidence="10" type="primary">cheB_7</name>
    <name evidence="5" type="synonym">cheB</name>
    <name evidence="10" type="ORF">PAECIP111893_02611</name>
</gene>
<keyword evidence="1 5" id="KW-0963">Cytoplasm</keyword>
<keyword evidence="3 5" id="KW-0378">Hydrolase</keyword>
<dbReference type="Gene3D" id="3.40.50.2300">
    <property type="match status" value="1"/>
</dbReference>
<comment type="domain">
    <text evidence="5">Contains a C-terminal catalytic domain, and an N-terminal region which modulates catalytic activity.</text>
</comment>
<comment type="catalytic activity">
    <reaction evidence="5">
        <text>L-glutaminyl-[protein] + H2O = L-glutamyl-[protein] + NH4(+)</text>
        <dbReference type="Rhea" id="RHEA:16441"/>
        <dbReference type="Rhea" id="RHEA-COMP:10207"/>
        <dbReference type="Rhea" id="RHEA-COMP:10208"/>
        <dbReference type="ChEBI" id="CHEBI:15377"/>
        <dbReference type="ChEBI" id="CHEBI:28938"/>
        <dbReference type="ChEBI" id="CHEBI:29973"/>
        <dbReference type="ChEBI" id="CHEBI:30011"/>
        <dbReference type="EC" id="3.5.1.44"/>
    </reaction>
</comment>
<dbReference type="InterPro" id="IPR035909">
    <property type="entry name" value="CheB_C"/>
</dbReference>
<feature type="modified residue" description="4-aspartylphosphate" evidence="5 7">
    <location>
        <position position="55"/>
    </location>
</feature>
<comment type="function">
    <text evidence="5">Involved in chemotaxis. Part of a chemotaxis signal transduction system that modulates chemotaxis in response to various stimuli. Catalyzes the demethylation of specific methylglutamate residues introduced into the chemoreceptors (methyl-accepting chemotaxis proteins or MCP) by CheR. Also mediates the irreversible deamidation of specific glutamine residues to glutamic acid.</text>
</comment>
<evidence type="ECO:0000256" key="5">
    <source>
        <dbReference type="HAMAP-Rule" id="MF_00099"/>
    </source>
</evidence>